<dbReference type="Proteomes" id="UP000199630">
    <property type="component" value="Unassembled WGS sequence"/>
</dbReference>
<evidence type="ECO:0008006" key="3">
    <source>
        <dbReference type="Google" id="ProtNLM"/>
    </source>
</evidence>
<reference evidence="2" key="1">
    <citation type="submission" date="2016-10" db="EMBL/GenBank/DDBJ databases">
        <authorList>
            <person name="Varghese N."/>
            <person name="Submissions S."/>
        </authorList>
    </citation>
    <scope>NUCLEOTIDE SEQUENCE [LARGE SCALE GENOMIC DNA]</scope>
    <source>
        <strain evidence="2">DSM 26471</strain>
    </source>
</reference>
<evidence type="ECO:0000313" key="1">
    <source>
        <dbReference type="EMBL" id="SFJ43444.1"/>
    </source>
</evidence>
<evidence type="ECO:0000313" key="2">
    <source>
        <dbReference type="Proteomes" id="UP000199630"/>
    </source>
</evidence>
<dbReference type="PROSITE" id="PS51257">
    <property type="entry name" value="PROKAR_LIPOPROTEIN"/>
    <property type="match status" value="1"/>
</dbReference>
<sequence>MRAGLLTGALLVLGACVPTTSYYLYNSRADVSRAHNDDFECDLAAERSVPQALRVATTPMYTTPQYTNCYKVGYTVQCNTTGGQTYGGDTYTYDANKNLRNEYYARCMVGRGWQVFEVPDCDPKKVPMDLREKLMGKLRQPAEGSCYIQLTERAGNIVYPSELLE</sequence>
<protein>
    <recommendedName>
        <fullName evidence="3">Lipoprotein</fullName>
    </recommendedName>
</protein>
<name>A0A1I3R9W8_9RHOB</name>
<gene>
    <name evidence="1" type="ORF">SAMN04487991_2158</name>
</gene>
<dbReference type="EMBL" id="FORH01000003">
    <property type="protein sequence ID" value="SFJ43444.1"/>
    <property type="molecule type" value="Genomic_DNA"/>
</dbReference>
<organism evidence="1 2">
    <name type="scientific">Celeribacter neptunius</name>
    <dbReference type="NCBI Taxonomy" id="588602"/>
    <lineage>
        <taxon>Bacteria</taxon>
        <taxon>Pseudomonadati</taxon>
        <taxon>Pseudomonadota</taxon>
        <taxon>Alphaproteobacteria</taxon>
        <taxon>Rhodobacterales</taxon>
        <taxon>Roseobacteraceae</taxon>
        <taxon>Celeribacter</taxon>
    </lineage>
</organism>
<keyword evidence="2" id="KW-1185">Reference proteome</keyword>
<accession>A0A1I3R9W8</accession>
<dbReference type="AlphaFoldDB" id="A0A1I3R9W8"/>
<dbReference type="STRING" id="588602.SAMN04487991_2158"/>
<proteinExistence type="predicted"/>